<sequence>MAGTEHNQVAVEAPSIAPLAIEPMDPSMHSPVINAGSPPVGGEGNGTSSSSAGANGAVSGAETNVIRRKINGYVGFANLPQQWHRKSIKRGFNLNVMVVGESGLGKSTLVNTLFGMGLYGPKPRKEPGAESAKTVQIQTVEADLEENGVRLHLSVIDTPGFGDFVNNNDSWKAIVDDVDQRFDAYLEMENKVSRTSFDDNRVHACVYFIQPTGHSLKPLDIVVMKKLHRKVNLVPVIAKADTLTQEEVAAFKRRVMDDIKHQQIEIFQPPRYENDDEETIAENDDIMEKVPFAVVGSTDVVQTSDGRSVRGRSYPWGVIEVDNEDHCDFVKLRQLLIRTYLEELRERTANALYENYRTEKLSSLGIQQDHSVFREVNPGMRQEEERALHEARLAKMEADMKSVFQQKVSEKEQKLKRSEAELFARHRDMKEQLQQQKRELEEKKAKLEAGRGPEEKKGRKGFSLR</sequence>
<evidence type="ECO:0000256" key="5">
    <source>
        <dbReference type="SAM" id="MobiDB-lite"/>
    </source>
</evidence>
<dbReference type="PROSITE" id="PS51719">
    <property type="entry name" value="G_SEPTIN"/>
    <property type="match status" value="1"/>
</dbReference>
<comment type="subcellular location">
    <subcellularLocation>
        <location evidence="1">Bud neck</location>
    </subcellularLocation>
</comment>
<dbReference type="GO" id="GO:0005938">
    <property type="term" value="C:cell cortex"/>
    <property type="evidence" value="ECO:0007669"/>
    <property type="project" value="UniProtKB-ARBA"/>
</dbReference>
<evidence type="ECO:0000256" key="2">
    <source>
        <dbReference type="ARBA" id="ARBA00022741"/>
    </source>
</evidence>
<dbReference type="PhylomeDB" id="A0A060TF99"/>
<evidence type="ECO:0000256" key="4">
    <source>
        <dbReference type="RuleBase" id="RU004560"/>
    </source>
</evidence>
<dbReference type="InterPro" id="IPR030379">
    <property type="entry name" value="G_SEPTIN_dom"/>
</dbReference>
<keyword evidence="2 4" id="KW-0547">Nucleotide-binding</keyword>
<reference evidence="7" key="2">
    <citation type="submission" date="2014-06" db="EMBL/GenBank/DDBJ databases">
        <title>The complete genome of Blastobotrys (Arxula) adeninivorans LS3 - a yeast of biotechnological interest.</title>
        <authorList>
            <person name="Kunze G."/>
            <person name="Gaillardin C."/>
            <person name="Czernicka M."/>
            <person name="Durrens P."/>
            <person name="Martin T."/>
            <person name="Boer E."/>
            <person name="Gabaldon T."/>
            <person name="Cruz J."/>
            <person name="Talla E."/>
            <person name="Marck C."/>
            <person name="Goffeau A."/>
            <person name="Barbe V."/>
            <person name="Baret P."/>
            <person name="Baronian K."/>
            <person name="Beier S."/>
            <person name="Bleykasten C."/>
            <person name="Bode R."/>
            <person name="Casaregola S."/>
            <person name="Despons L."/>
            <person name="Fairhead C."/>
            <person name="Giersberg M."/>
            <person name="Gierski P."/>
            <person name="Hahnel U."/>
            <person name="Hartmann A."/>
            <person name="Jankowska D."/>
            <person name="Jubin C."/>
            <person name="Jung P."/>
            <person name="Lafontaine I."/>
            <person name="Leh-Louis V."/>
            <person name="Lemaire M."/>
            <person name="Marcet-Houben M."/>
            <person name="Mascher M."/>
            <person name="Morel G."/>
            <person name="Richard G.-F."/>
            <person name="Riechen J."/>
            <person name="Sacerdot C."/>
            <person name="Sarkar A."/>
            <person name="Savel G."/>
            <person name="Schacherer J."/>
            <person name="Sherman D."/>
            <person name="Straub M.-L."/>
            <person name="Stein N."/>
            <person name="Thierry A."/>
            <person name="Trautwein-Schult A."/>
            <person name="Westhof E."/>
            <person name="Worch S."/>
            <person name="Dujon B."/>
            <person name="Souciet J.-L."/>
            <person name="Wincker P."/>
            <person name="Scholz U."/>
            <person name="Neuveglise N."/>
        </authorList>
    </citation>
    <scope>NUCLEOTIDE SEQUENCE</scope>
    <source>
        <strain evidence="7">LS3</strain>
    </source>
</reference>
<evidence type="ECO:0000256" key="3">
    <source>
        <dbReference type="ARBA" id="ARBA00023134"/>
    </source>
</evidence>
<feature type="region of interest" description="Disordered" evidence="5">
    <location>
        <begin position="406"/>
        <end position="465"/>
    </location>
</feature>
<comment type="similarity">
    <text evidence="4">Belongs to the TRAFAC class TrmE-Era-EngA-EngB-Septin-like GTPase superfamily. Septin GTPase family.</text>
</comment>
<dbReference type="GO" id="GO:0005935">
    <property type="term" value="C:cellular bud neck"/>
    <property type="evidence" value="ECO:0007669"/>
    <property type="project" value="UniProtKB-SubCell"/>
</dbReference>
<dbReference type="PIRSF" id="PIRSF006698">
    <property type="entry name" value="Septin"/>
    <property type="match status" value="1"/>
</dbReference>
<gene>
    <name evidence="7" type="ORF">GNLVRS02_ARAD1D21428g</name>
</gene>
<dbReference type="EMBL" id="HG937694">
    <property type="protein sequence ID" value="CDP37871.1"/>
    <property type="molecule type" value="Genomic_DNA"/>
</dbReference>
<reference evidence="7" key="1">
    <citation type="submission" date="2014-02" db="EMBL/GenBank/DDBJ databases">
        <authorList>
            <person name="Genoscope - CEA"/>
        </authorList>
    </citation>
    <scope>NUCLEOTIDE SEQUENCE</scope>
    <source>
        <strain evidence="7">LS3</strain>
    </source>
</reference>
<dbReference type="SUPFAM" id="SSF52540">
    <property type="entry name" value="P-loop containing nucleoside triphosphate hydrolases"/>
    <property type="match status" value="1"/>
</dbReference>
<dbReference type="GO" id="GO:0032156">
    <property type="term" value="C:septin cytoskeleton"/>
    <property type="evidence" value="ECO:0007669"/>
    <property type="project" value="UniProtKB-ARBA"/>
</dbReference>
<dbReference type="InterPro" id="IPR027417">
    <property type="entry name" value="P-loop_NTPase"/>
</dbReference>
<name>A0A060TF99_BLAAD</name>
<proteinExistence type="inferred from homology"/>
<feature type="region of interest" description="Disordered" evidence="5">
    <location>
        <begin position="21"/>
        <end position="57"/>
    </location>
</feature>
<dbReference type="AlphaFoldDB" id="A0A060TF99"/>
<accession>A0A060TF99</accession>
<dbReference type="Pfam" id="PF00735">
    <property type="entry name" value="Septin"/>
    <property type="match status" value="1"/>
</dbReference>
<evidence type="ECO:0000259" key="6">
    <source>
        <dbReference type="PROSITE" id="PS51719"/>
    </source>
</evidence>
<dbReference type="Gene3D" id="3.40.50.300">
    <property type="entry name" value="P-loop containing nucleotide triphosphate hydrolases"/>
    <property type="match status" value="1"/>
</dbReference>
<keyword evidence="3 4" id="KW-0342">GTP-binding</keyword>
<organism evidence="7">
    <name type="scientific">Blastobotrys adeninivorans</name>
    <name type="common">Yeast</name>
    <name type="synonym">Arxula adeninivorans</name>
    <dbReference type="NCBI Taxonomy" id="409370"/>
    <lineage>
        <taxon>Eukaryota</taxon>
        <taxon>Fungi</taxon>
        <taxon>Dikarya</taxon>
        <taxon>Ascomycota</taxon>
        <taxon>Saccharomycotina</taxon>
        <taxon>Dipodascomycetes</taxon>
        <taxon>Dipodascales</taxon>
        <taxon>Trichomonascaceae</taxon>
        <taxon>Blastobotrys</taxon>
    </lineage>
</organism>
<dbReference type="CDD" id="cd01850">
    <property type="entry name" value="CDC_Septin"/>
    <property type="match status" value="1"/>
</dbReference>
<dbReference type="FunFam" id="3.40.50.300:FF:000196">
    <property type="entry name" value="Cell division control 3"/>
    <property type="match status" value="1"/>
</dbReference>
<evidence type="ECO:0000256" key="1">
    <source>
        <dbReference type="ARBA" id="ARBA00004266"/>
    </source>
</evidence>
<feature type="compositionally biased region" description="Low complexity" evidence="5">
    <location>
        <begin position="46"/>
        <end position="57"/>
    </location>
</feature>
<feature type="domain" description="Septin-type G" evidence="6">
    <location>
        <begin position="90"/>
        <end position="363"/>
    </location>
</feature>
<dbReference type="PANTHER" id="PTHR18884">
    <property type="entry name" value="SEPTIN"/>
    <property type="match status" value="1"/>
</dbReference>
<protein>
    <submittedName>
        <fullName evidence="7">ARAD1D21428p</fullName>
    </submittedName>
</protein>
<evidence type="ECO:0000313" key="7">
    <source>
        <dbReference type="EMBL" id="CDP37871.1"/>
    </source>
</evidence>
<feature type="compositionally biased region" description="Basic and acidic residues" evidence="5">
    <location>
        <begin position="408"/>
        <end position="457"/>
    </location>
</feature>
<dbReference type="InterPro" id="IPR016491">
    <property type="entry name" value="Septin"/>
</dbReference>
<dbReference type="GO" id="GO:0005525">
    <property type="term" value="F:GTP binding"/>
    <property type="evidence" value="ECO:0007669"/>
    <property type="project" value="UniProtKB-KW"/>
</dbReference>